<dbReference type="Gene3D" id="2.40.320.10">
    <property type="entry name" value="Hypothetical Protein Pfu-838710-001"/>
    <property type="match status" value="1"/>
</dbReference>
<dbReference type="Proteomes" id="UP000292347">
    <property type="component" value="Unassembled WGS sequence"/>
</dbReference>
<feature type="domain" description="CHAD" evidence="2">
    <location>
        <begin position="209"/>
        <end position="480"/>
    </location>
</feature>
<dbReference type="PROSITE" id="PS51708">
    <property type="entry name" value="CHAD"/>
    <property type="match status" value="1"/>
</dbReference>
<dbReference type="InterPro" id="IPR038186">
    <property type="entry name" value="CHAD_dom_sf"/>
</dbReference>
<comment type="caution">
    <text evidence="3">The sequence shown here is derived from an EMBL/GenBank/DDBJ whole genome shotgun (WGS) entry which is preliminary data.</text>
</comment>
<feature type="domain" description="CYTH" evidence="1">
    <location>
        <begin position="1"/>
        <end position="195"/>
    </location>
</feature>
<evidence type="ECO:0000313" key="4">
    <source>
        <dbReference type="Proteomes" id="UP000292347"/>
    </source>
</evidence>
<name>A0A4Q2IKX1_9SPHN</name>
<dbReference type="GO" id="GO:0046872">
    <property type="term" value="F:metal ion binding"/>
    <property type="evidence" value="ECO:0007669"/>
    <property type="project" value="TreeGrafter"/>
</dbReference>
<protein>
    <submittedName>
        <fullName evidence="3">Inorganic triphosphatase</fullName>
    </submittedName>
</protein>
<dbReference type="EMBL" id="SDPT01000004">
    <property type="protein sequence ID" value="RXZ29847.1"/>
    <property type="molecule type" value="Genomic_DNA"/>
</dbReference>
<dbReference type="PANTHER" id="PTHR39569">
    <property type="entry name" value="INORGANIC TRIPHOSPHATASE"/>
    <property type="match status" value="1"/>
</dbReference>
<evidence type="ECO:0000313" key="3">
    <source>
        <dbReference type="EMBL" id="RXZ29847.1"/>
    </source>
</evidence>
<dbReference type="Pfam" id="PF05235">
    <property type="entry name" value="CHAD"/>
    <property type="match status" value="1"/>
</dbReference>
<dbReference type="GO" id="GO:0050355">
    <property type="term" value="F:inorganic triphosphate phosphatase activity"/>
    <property type="evidence" value="ECO:0007669"/>
    <property type="project" value="InterPro"/>
</dbReference>
<proteinExistence type="predicted"/>
<reference evidence="3 4" key="1">
    <citation type="submission" date="2019-01" db="EMBL/GenBank/DDBJ databases">
        <title>Sphingomonas mucosissima sp. nov. and Sphingomonas desiccabilis sp. nov., from biological soil crusts in the Colorado Plateau, USA.</title>
        <authorList>
            <person name="Zhu D."/>
        </authorList>
    </citation>
    <scope>NUCLEOTIDE SEQUENCE [LARGE SCALE GENOMIC DNA]</scope>
    <source>
        <strain evidence="3 4">CP1D</strain>
    </source>
</reference>
<dbReference type="CDD" id="cd07756">
    <property type="entry name" value="CYTH-like_Pase_CHAD"/>
    <property type="match status" value="1"/>
</dbReference>
<evidence type="ECO:0000259" key="1">
    <source>
        <dbReference type="PROSITE" id="PS51707"/>
    </source>
</evidence>
<evidence type="ECO:0000259" key="2">
    <source>
        <dbReference type="PROSITE" id="PS51708"/>
    </source>
</evidence>
<dbReference type="Gene3D" id="1.40.20.10">
    <property type="entry name" value="CHAD domain"/>
    <property type="match status" value="1"/>
</dbReference>
<dbReference type="PROSITE" id="PS51707">
    <property type="entry name" value="CYTH"/>
    <property type="match status" value="1"/>
</dbReference>
<accession>A0A4Q2IKX1</accession>
<dbReference type="InterPro" id="IPR023577">
    <property type="entry name" value="CYTH_domain"/>
</dbReference>
<organism evidence="3 4">
    <name type="scientific">Sphingomonas desiccabilis</name>
    <dbReference type="NCBI Taxonomy" id="429134"/>
    <lineage>
        <taxon>Bacteria</taxon>
        <taxon>Pseudomonadati</taxon>
        <taxon>Pseudomonadota</taxon>
        <taxon>Alphaproteobacteria</taxon>
        <taxon>Sphingomonadales</taxon>
        <taxon>Sphingomonadaceae</taxon>
        <taxon>Sphingomonas</taxon>
    </lineage>
</organism>
<dbReference type="InterPro" id="IPR007899">
    <property type="entry name" value="CHAD_dom"/>
</dbReference>
<sequence length="483" mass="53431">MREVELKLDLTGAAADALDAAGILGATSKVRHMQAVYHDTPEQDLAQAGVSLRIRAAGDERIQTIKADGAGNTGLFARSEWERPVDGDAPILDDATPVKALVGDRIHTITPQFEVHVERRAWILSEEDAEIEVVLDRGEVLRGDRRDAICELELELKDGAPAALFTLARKIDDIVPVRLGVLTKAERGYRLSEPVRSVFKAEPIALNSEMTAAVAFQHIAQACMRQFRLNEAVLLTDPGPEALHQTRVALRRLRSAFSIFRTLFSADPDADRLRGELRWLAGELGHARDLDVLLARASAGALHDRIQKAREEAYGNVDSALCSGRVRRLMLDLTQWLTDGPWLLAADTQDRRSEPAREFAAAALERFRRTVKKQGRNLGKLDDEARHELRKGAKKLRYASEFFSVLFEARRRRYQSFIATLEELQDQLGALNDLATAPQVVSKLGIGDDPGADALLGTGKRKALIGAAAEAHDALVDAKRFWR</sequence>
<dbReference type="SUPFAM" id="SSF55154">
    <property type="entry name" value="CYTH-like phosphatases"/>
    <property type="match status" value="1"/>
</dbReference>
<keyword evidence="4" id="KW-1185">Reference proteome</keyword>
<gene>
    <name evidence="3" type="ORF">EO081_15925</name>
</gene>
<dbReference type="AlphaFoldDB" id="A0A4Q2IKX1"/>
<dbReference type="Pfam" id="PF01928">
    <property type="entry name" value="CYTH"/>
    <property type="match status" value="1"/>
</dbReference>
<dbReference type="SMART" id="SM01118">
    <property type="entry name" value="CYTH"/>
    <property type="match status" value="1"/>
</dbReference>
<dbReference type="OrthoDB" id="9777271at2"/>
<dbReference type="SMART" id="SM00880">
    <property type="entry name" value="CHAD"/>
    <property type="match status" value="1"/>
</dbReference>
<dbReference type="PANTHER" id="PTHR39569:SF1">
    <property type="entry name" value="INORGANIC TRIPHOSPHATASE"/>
    <property type="match status" value="1"/>
</dbReference>
<dbReference type="InterPro" id="IPR033469">
    <property type="entry name" value="CYTH-like_dom_sf"/>
</dbReference>
<dbReference type="InterPro" id="IPR039013">
    <property type="entry name" value="YgiF"/>
</dbReference>